<sequence length="346" mass="38445">MSNLQDFNPTQGLGNLRNLEYLDLSGTKINVSLQELGLGNLRNLEHLDLSGTEINVSLQELGLGNLRNLEHLDLSGTKINVSLQELGAGLANLTNLEFLDLRGNRMSGSLQQANLRNLKFLNLSFNGMIGSLQELGLCKLKNLVELDLSGNNFEGPLPPCVNNLTILRALDLSSNHLTGNIPSLNLLASLEYLSLRDNNFGGFSFDSLANLSKLETFQLSSEDNKLQVQETEIFLQPPNQLKFLNLRKCNLHGIPSFLMYQHSLEVIDLSHNKLVGMFPTWLLQNNTRLQGMNLISNSLSGILQLPNSTHDLFDLRISNNNLTDQLPINISVILPRLEILDLSKIV</sequence>
<dbReference type="PANTHER" id="PTHR27000">
    <property type="entry name" value="LEUCINE-RICH REPEAT RECEPTOR-LIKE PROTEIN KINASE FAMILY PROTEIN-RELATED"/>
    <property type="match status" value="1"/>
</dbReference>
<dbReference type="Gene3D" id="3.80.10.10">
    <property type="entry name" value="Ribonuclease Inhibitor"/>
    <property type="match status" value="3"/>
</dbReference>
<evidence type="ECO:0000313" key="11">
    <source>
        <dbReference type="Proteomes" id="UP001064489"/>
    </source>
</evidence>
<dbReference type="InterPro" id="IPR001611">
    <property type="entry name" value="Leu-rich_rpt"/>
</dbReference>
<dbReference type="EMBL" id="JAJSOW010000107">
    <property type="protein sequence ID" value="KAI9157864.1"/>
    <property type="molecule type" value="Genomic_DNA"/>
</dbReference>
<dbReference type="InterPro" id="IPR025875">
    <property type="entry name" value="Leu-rich_rpt_4"/>
</dbReference>
<keyword evidence="9" id="KW-0325">Glycoprotein</keyword>
<keyword evidence="5" id="KW-0677">Repeat</keyword>
<dbReference type="InterPro" id="IPR003591">
    <property type="entry name" value="Leu-rich_rpt_typical-subtyp"/>
</dbReference>
<evidence type="ECO:0000256" key="2">
    <source>
        <dbReference type="ARBA" id="ARBA00022614"/>
    </source>
</evidence>
<name>A0AAD5IES2_ACENE</name>
<dbReference type="InterPro" id="IPR032675">
    <property type="entry name" value="LRR_dom_sf"/>
</dbReference>
<keyword evidence="6" id="KW-1133">Transmembrane helix</keyword>
<dbReference type="SUPFAM" id="SSF52058">
    <property type="entry name" value="L domain-like"/>
    <property type="match status" value="1"/>
</dbReference>
<evidence type="ECO:0000256" key="5">
    <source>
        <dbReference type="ARBA" id="ARBA00022737"/>
    </source>
</evidence>
<reference evidence="10" key="1">
    <citation type="journal article" date="2022" name="Plant J.">
        <title>Strategies of tolerance reflected in two North American maple genomes.</title>
        <authorList>
            <person name="McEvoy S.L."/>
            <person name="Sezen U.U."/>
            <person name="Trouern-Trend A."/>
            <person name="McMahon S.M."/>
            <person name="Schaberg P.G."/>
            <person name="Yang J."/>
            <person name="Wegrzyn J.L."/>
            <person name="Swenson N.G."/>
        </authorList>
    </citation>
    <scope>NUCLEOTIDE SEQUENCE</scope>
    <source>
        <strain evidence="10">91603</strain>
    </source>
</reference>
<keyword evidence="3" id="KW-0812">Transmembrane</keyword>
<evidence type="ECO:0000256" key="8">
    <source>
        <dbReference type="ARBA" id="ARBA00023170"/>
    </source>
</evidence>
<evidence type="ECO:0000256" key="1">
    <source>
        <dbReference type="ARBA" id="ARBA00004479"/>
    </source>
</evidence>
<dbReference type="PRINTS" id="PR00019">
    <property type="entry name" value="LEURICHRPT"/>
</dbReference>
<dbReference type="SMART" id="SM00369">
    <property type="entry name" value="LRR_TYP"/>
    <property type="match status" value="6"/>
</dbReference>
<keyword evidence="2" id="KW-0433">Leucine-rich repeat</keyword>
<dbReference type="AlphaFoldDB" id="A0AAD5IES2"/>
<dbReference type="Pfam" id="PF12799">
    <property type="entry name" value="LRR_4"/>
    <property type="match status" value="1"/>
</dbReference>
<evidence type="ECO:0000256" key="9">
    <source>
        <dbReference type="ARBA" id="ARBA00023180"/>
    </source>
</evidence>
<dbReference type="PROSITE" id="PS51450">
    <property type="entry name" value="LRR"/>
    <property type="match status" value="1"/>
</dbReference>
<accession>A0AAD5IES2</accession>
<evidence type="ECO:0000256" key="7">
    <source>
        <dbReference type="ARBA" id="ARBA00023136"/>
    </source>
</evidence>
<proteinExistence type="predicted"/>
<keyword evidence="8" id="KW-0675">Receptor</keyword>
<gene>
    <name evidence="10" type="ORF">LWI28_029282</name>
</gene>
<dbReference type="PANTHER" id="PTHR27000:SF290">
    <property type="entry name" value="LRR RECEPTOR-LIKE SERINE_THREONINE-PROTEIN KINASE RGI2"/>
    <property type="match status" value="1"/>
</dbReference>
<keyword evidence="4" id="KW-0732">Signal</keyword>
<reference evidence="10" key="2">
    <citation type="submission" date="2023-02" db="EMBL/GenBank/DDBJ databases">
        <authorList>
            <person name="Swenson N.G."/>
            <person name="Wegrzyn J.L."/>
            <person name="Mcevoy S.L."/>
        </authorList>
    </citation>
    <scope>NUCLEOTIDE SEQUENCE</scope>
    <source>
        <strain evidence="10">91603</strain>
        <tissue evidence="10">Leaf</tissue>
    </source>
</reference>
<comment type="subcellular location">
    <subcellularLocation>
        <location evidence="1">Membrane</location>
        <topology evidence="1">Single-pass type I membrane protein</topology>
    </subcellularLocation>
</comment>
<protein>
    <recommendedName>
        <fullName evidence="12">Toll-like receptor 3</fullName>
    </recommendedName>
</protein>
<comment type="caution">
    <text evidence="10">The sequence shown here is derived from an EMBL/GenBank/DDBJ whole genome shotgun (WGS) entry which is preliminary data.</text>
</comment>
<evidence type="ECO:0008006" key="12">
    <source>
        <dbReference type="Google" id="ProtNLM"/>
    </source>
</evidence>
<keyword evidence="11" id="KW-1185">Reference proteome</keyword>
<dbReference type="Proteomes" id="UP001064489">
    <property type="component" value="Chromosome 12"/>
</dbReference>
<evidence type="ECO:0000256" key="6">
    <source>
        <dbReference type="ARBA" id="ARBA00022989"/>
    </source>
</evidence>
<organism evidence="10 11">
    <name type="scientific">Acer negundo</name>
    <name type="common">Box elder</name>
    <dbReference type="NCBI Taxonomy" id="4023"/>
    <lineage>
        <taxon>Eukaryota</taxon>
        <taxon>Viridiplantae</taxon>
        <taxon>Streptophyta</taxon>
        <taxon>Embryophyta</taxon>
        <taxon>Tracheophyta</taxon>
        <taxon>Spermatophyta</taxon>
        <taxon>Magnoliopsida</taxon>
        <taxon>eudicotyledons</taxon>
        <taxon>Gunneridae</taxon>
        <taxon>Pentapetalae</taxon>
        <taxon>rosids</taxon>
        <taxon>malvids</taxon>
        <taxon>Sapindales</taxon>
        <taxon>Sapindaceae</taxon>
        <taxon>Hippocastanoideae</taxon>
        <taxon>Acereae</taxon>
        <taxon>Acer</taxon>
    </lineage>
</organism>
<evidence type="ECO:0000313" key="10">
    <source>
        <dbReference type="EMBL" id="KAI9157864.1"/>
    </source>
</evidence>
<evidence type="ECO:0000256" key="4">
    <source>
        <dbReference type="ARBA" id="ARBA00022729"/>
    </source>
</evidence>
<dbReference type="Pfam" id="PF00560">
    <property type="entry name" value="LRR_1"/>
    <property type="match status" value="4"/>
</dbReference>
<dbReference type="GO" id="GO:0016020">
    <property type="term" value="C:membrane"/>
    <property type="evidence" value="ECO:0007669"/>
    <property type="project" value="UniProtKB-SubCell"/>
</dbReference>
<keyword evidence="7" id="KW-0472">Membrane</keyword>
<evidence type="ECO:0000256" key="3">
    <source>
        <dbReference type="ARBA" id="ARBA00022692"/>
    </source>
</evidence>